<sequence length="102" mass="10623">MTDPTPNAVELRAVSKIYGASTAVRDISMEIPRGAFVTILGPSGCGLKIAKHSDVPGMHSILGSNDYDLSIDGTFKQGSPLVIKGTTPQAPGVEMTISLNPI</sequence>
<protein>
    <recommendedName>
        <fullName evidence="3">ATP-binding cassette domain-containing protein</fullName>
    </recommendedName>
</protein>
<keyword evidence="2" id="KW-1185">Reference proteome</keyword>
<organism evidence="1 2">
    <name type="scientific">Segnochrobactrum spirostomi</name>
    <dbReference type="NCBI Taxonomy" id="2608987"/>
    <lineage>
        <taxon>Bacteria</taxon>
        <taxon>Pseudomonadati</taxon>
        <taxon>Pseudomonadota</taxon>
        <taxon>Alphaproteobacteria</taxon>
        <taxon>Hyphomicrobiales</taxon>
        <taxon>Segnochrobactraceae</taxon>
        <taxon>Segnochrobactrum</taxon>
    </lineage>
</organism>
<dbReference type="EMBL" id="VWNA01000001">
    <property type="protein sequence ID" value="MQT14502.1"/>
    <property type="molecule type" value="Genomic_DNA"/>
</dbReference>
<dbReference type="Proteomes" id="UP000332515">
    <property type="component" value="Unassembled WGS sequence"/>
</dbReference>
<name>A0A6A7YA22_9HYPH</name>
<reference evidence="1 2" key="1">
    <citation type="submission" date="2019-09" db="EMBL/GenBank/DDBJ databases">
        <title>Segnochrobactrum spirostomi gen. nov., sp. nov., isolated from the ciliate Spirostomum cf. yagiui and description of a novel family, Segnochrobactraceae fam. nov. within the order Rhizobiales of the class Alphaproteobacteria.</title>
        <authorList>
            <person name="Akter S."/>
            <person name="Shazib S.U.A."/>
            <person name="Shin M.K."/>
        </authorList>
    </citation>
    <scope>NUCLEOTIDE SEQUENCE [LARGE SCALE GENOMIC DNA]</scope>
    <source>
        <strain evidence="1 2">Sp-1</strain>
    </source>
</reference>
<dbReference type="SUPFAM" id="SSF52540">
    <property type="entry name" value="P-loop containing nucleoside triphosphate hydrolases"/>
    <property type="match status" value="1"/>
</dbReference>
<proteinExistence type="predicted"/>
<gene>
    <name evidence="1" type="ORF">F0357_17960</name>
</gene>
<dbReference type="RefSeq" id="WP_153485362.1">
    <property type="nucleotide sequence ID" value="NZ_VWNA01000001.1"/>
</dbReference>
<accession>A0A6A7YA22</accession>
<dbReference type="Gene3D" id="3.40.50.300">
    <property type="entry name" value="P-loop containing nucleotide triphosphate hydrolases"/>
    <property type="match status" value="1"/>
</dbReference>
<evidence type="ECO:0008006" key="3">
    <source>
        <dbReference type="Google" id="ProtNLM"/>
    </source>
</evidence>
<comment type="caution">
    <text evidence="1">The sequence shown here is derived from an EMBL/GenBank/DDBJ whole genome shotgun (WGS) entry which is preliminary data.</text>
</comment>
<dbReference type="InterPro" id="IPR027417">
    <property type="entry name" value="P-loop_NTPase"/>
</dbReference>
<evidence type="ECO:0000313" key="2">
    <source>
        <dbReference type="Proteomes" id="UP000332515"/>
    </source>
</evidence>
<dbReference type="AlphaFoldDB" id="A0A6A7YA22"/>
<evidence type="ECO:0000313" key="1">
    <source>
        <dbReference type="EMBL" id="MQT14502.1"/>
    </source>
</evidence>